<keyword evidence="2" id="KW-0449">Lipoprotein</keyword>
<proteinExistence type="predicted"/>
<dbReference type="PANTHER" id="PTHR37507:SF2">
    <property type="entry name" value="SPORULATION PROTEIN YDCC"/>
    <property type="match status" value="1"/>
</dbReference>
<organism evidence="2">
    <name type="scientific">hydrothermal vent metagenome</name>
    <dbReference type="NCBI Taxonomy" id="652676"/>
    <lineage>
        <taxon>unclassified sequences</taxon>
        <taxon>metagenomes</taxon>
        <taxon>ecological metagenomes</taxon>
    </lineage>
</organism>
<dbReference type="Gene3D" id="2.50.20.10">
    <property type="entry name" value="Lipoprotein localisation LolA/LolB/LppX"/>
    <property type="match status" value="1"/>
</dbReference>
<dbReference type="InterPro" id="IPR052944">
    <property type="entry name" value="Sporulation_related"/>
</dbReference>
<evidence type="ECO:0000313" key="2">
    <source>
        <dbReference type="EMBL" id="VAW97100.1"/>
    </source>
</evidence>
<dbReference type="InterPro" id="IPR033399">
    <property type="entry name" value="TP_0789-like"/>
</dbReference>
<dbReference type="AlphaFoldDB" id="A0A3B1A6B9"/>
<accession>A0A3B1A6B9</accession>
<dbReference type="Pfam" id="PF17131">
    <property type="entry name" value="LolA_like"/>
    <property type="match status" value="1"/>
</dbReference>
<reference evidence="2" key="1">
    <citation type="submission" date="2018-06" db="EMBL/GenBank/DDBJ databases">
        <authorList>
            <person name="Zhirakovskaya E."/>
        </authorList>
    </citation>
    <scope>NUCLEOTIDE SEQUENCE</scope>
</reference>
<dbReference type="CDD" id="cd16329">
    <property type="entry name" value="LolA_like"/>
    <property type="match status" value="1"/>
</dbReference>
<name>A0A3B1A6B9_9ZZZZ</name>
<feature type="domain" description="Uncharacterized protein TP-0789" evidence="1">
    <location>
        <begin position="84"/>
        <end position="266"/>
    </location>
</feature>
<dbReference type="PANTHER" id="PTHR37507">
    <property type="entry name" value="SPORULATION PROTEIN YDCC"/>
    <property type="match status" value="1"/>
</dbReference>
<protein>
    <submittedName>
        <fullName evidence="2">Outer membrane lipoprotein-sorting protein</fullName>
    </submittedName>
</protein>
<dbReference type="EMBL" id="UOFR01000043">
    <property type="protein sequence ID" value="VAW97100.1"/>
    <property type="molecule type" value="Genomic_DNA"/>
</dbReference>
<evidence type="ECO:0000259" key="1">
    <source>
        <dbReference type="Pfam" id="PF17131"/>
    </source>
</evidence>
<sequence>MRTAPGVFISRSALAIILSFTLNFTPYVQAETDKGLSIAREMKARTKGFVNYKVDMEMVLVSASGKKKIRKLRVITREVDGDGDQSLAIFESPADIKGTGFLSHTHIQKNDMQWLYLPALKRVKRIAPNNTVAPFMGSEFSYEDLSSYEVENYTYEYIGDENINGAEYYILKRFPANEYSGYSLQKIWIEKKRYLPVKTEFYNKKNEKIKTLRSGDYKLYQNRFWFASTMRMENHLSGKSSILNWRNYEFMQPLRAADFKPNSLKRIY</sequence>
<gene>
    <name evidence="2" type="ORF">MNBD_GAMMA21-849</name>
</gene>